<proteinExistence type="predicted"/>
<reference evidence="2" key="1">
    <citation type="submission" date="2021-02" db="EMBL/GenBank/DDBJ databases">
        <authorList>
            <person name="Nowell W R."/>
        </authorList>
    </citation>
    <scope>NUCLEOTIDE SEQUENCE</scope>
</reference>
<evidence type="ECO:0000313" key="2">
    <source>
        <dbReference type="EMBL" id="CAF5186942.1"/>
    </source>
</evidence>
<organism evidence="2 3">
    <name type="scientific">Rotaria magnacalcarata</name>
    <dbReference type="NCBI Taxonomy" id="392030"/>
    <lineage>
        <taxon>Eukaryota</taxon>
        <taxon>Metazoa</taxon>
        <taxon>Spiralia</taxon>
        <taxon>Gnathifera</taxon>
        <taxon>Rotifera</taxon>
        <taxon>Eurotatoria</taxon>
        <taxon>Bdelloidea</taxon>
        <taxon>Philodinida</taxon>
        <taxon>Philodinidae</taxon>
        <taxon>Rotaria</taxon>
    </lineage>
</organism>
<accession>A0A8S3HV16</accession>
<name>A0A8S3HV16_9BILA</name>
<dbReference type="AlphaFoldDB" id="A0A8S3HV16"/>
<protein>
    <submittedName>
        <fullName evidence="2">Uncharacterized protein</fullName>
    </submittedName>
</protein>
<evidence type="ECO:0000256" key="1">
    <source>
        <dbReference type="SAM" id="Coils"/>
    </source>
</evidence>
<evidence type="ECO:0000313" key="3">
    <source>
        <dbReference type="Proteomes" id="UP000681720"/>
    </source>
</evidence>
<dbReference type="EMBL" id="CAJOBJ010334369">
    <property type="protein sequence ID" value="CAF5186942.1"/>
    <property type="molecule type" value="Genomic_DNA"/>
</dbReference>
<keyword evidence="1" id="KW-0175">Coiled coil</keyword>
<comment type="caution">
    <text evidence="2">The sequence shown here is derived from an EMBL/GenBank/DDBJ whole genome shotgun (WGS) entry which is preliminary data.</text>
</comment>
<feature type="non-terminal residue" evidence="2">
    <location>
        <position position="137"/>
    </location>
</feature>
<feature type="coiled-coil region" evidence="1">
    <location>
        <begin position="14"/>
        <end position="102"/>
    </location>
</feature>
<gene>
    <name evidence="2" type="ORF">GIL414_LOCUS71469</name>
</gene>
<dbReference type="Proteomes" id="UP000681720">
    <property type="component" value="Unassembled WGS sequence"/>
</dbReference>
<sequence length="137" mass="16159">ICSIQTVKESDKEIDQLKTENTRQSQIIEDLQQNLNELNGKFNNRQNIIEQLNNEIIRLKQKVEQSEIRLQQFQSINDTSVVNKFEQHIEELQRTVSLKTNETEANSTLPVLKQEEIIPYFDRAFHLSRSNYKNITV</sequence>